<keyword evidence="7" id="KW-0067">ATP-binding</keyword>
<keyword evidence="6" id="KW-0418">Kinase</keyword>
<dbReference type="NCBIfam" id="TIGR00744">
    <property type="entry name" value="ROK_glcA_fam"/>
    <property type="match status" value="1"/>
</dbReference>
<evidence type="ECO:0000313" key="11">
    <source>
        <dbReference type="Proteomes" id="UP001164305"/>
    </source>
</evidence>
<evidence type="ECO:0000256" key="5">
    <source>
        <dbReference type="ARBA" id="ARBA00022741"/>
    </source>
</evidence>
<evidence type="ECO:0000256" key="4">
    <source>
        <dbReference type="ARBA" id="ARBA00022679"/>
    </source>
</evidence>
<comment type="similarity">
    <text evidence="1">Belongs to the ROK (NagC/XylR) family.</text>
</comment>
<evidence type="ECO:0000256" key="9">
    <source>
        <dbReference type="SAM" id="MobiDB-lite"/>
    </source>
</evidence>
<dbReference type="InterPro" id="IPR043129">
    <property type="entry name" value="ATPase_NBD"/>
</dbReference>
<protein>
    <recommendedName>
        <fullName evidence="3">Glucokinase</fullName>
        <ecNumber evidence="2">2.7.1.2</ecNumber>
    </recommendedName>
    <alternativeName>
        <fullName evidence="8">Glucose kinase</fullName>
    </alternativeName>
</protein>
<evidence type="ECO:0000256" key="6">
    <source>
        <dbReference type="ARBA" id="ARBA00022777"/>
    </source>
</evidence>
<dbReference type="PROSITE" id="PS01125">
    <property type="entry name" value="ROK"/>
    <property type="match status" value="1"/>
</dbReference>
<proteinExistence type="inferred from homology"/>
<gene>
    <name evidence="10" type="ORF">BRM3_06600</name>
</gene>
<dbReference type="EMBL" id="CP107020">
    <property type="protein sequence ID" value="UYG18221.1"/>
    <property type="molecule type" value="Genomic_DNA"/>
</dbReference>
<dbReference type="InterPro" id="IPR000600">
    <property type="entry name" value="ROK"/>
</dbReference>
<dbReference type="GO" id="GO:0004340">
    <property type="term" value="F:glucokinase activity"/>
    <property type="evidence" value="ECO:0007669"/>
    <property type="project" value="UniProtKB-EC"/>
</dbReference>
<dbReference type="InterPro" id="IPR004654">
    <property type="entry name" value="ROK_glcA"/>
</dbReference>
<dbReference type="Gene3D" id="3.30.420.40">
    <property type="match status" value="2"/>
</dbReference>
<evidence type="ECO:0000256" key="2">
    <source>
        <dbReference type="ARBA" id="ARBA00012323"/>
    </source>
</evidence>
<keyword evidence="5" id="KW-0547">Nucleotide-binding</keyword>
<feature type="compositionally biased region" description="Basic residues" evidence="9">
    <location>
        <begin position="325"/>
        <end position="341"/>
    </location>
</feature>
<evidence type="ECO:0000256" key="3">
    <source>
        <dbReference type="ARBA" id="ARBA00014701"/>
    </source>
</evidence>
<dbReference type="PANTHER" id="PTHR18964:SF173">
    <property type="entry name" value="GLUCOKINASE"/>
    <property type="match status" value="1"/>
</dbReference>
<reference evidence="10" key="1">
    <citation type="submission" date="2022-10" db="EMBL/GenBank/DDBJ databases">
        <title>Whole-Genome Sequencing of Brachybacterium huguangmaarense BRM-3, Isolated from Betula schmidtii.</title>
        <authorList>
            <person name="Haam D."/>
        </authorList>
    </citation>
    <scope>NUCLEOTIDE SEQUENCE</scope>
    <source>
        <strain evidence="10">BRM-3</strain>
    </source>
</reference>
<sequence>MRGLAIGIDIGGTRVKAGVVDVYGQVVERLDRATPTHSPEATEDAIADIVGELRGRHHVRAVGIGAAGFIDENRSTVLFAPHLAWRREPLRARLVERLRMRVVVENDANAAAWAEYRFGAAQGEDSVVLVTLGTGIGGGIVTHGLLERGRHGVAGEFGHMTLVPEGRRCECGDRGCWEQYAGGSALARSARELASSGTPLAGGLLDAVDGRADQLSGRVVSRCADEGDPAAEGLLRETGEWLGMGLANLAAALDPGMLVVGGGVSAAGELLMEPARRTFAHSLTGRGYRPSPRIEVAALGNDAGFIGAADLARTAPRRSADAPARRRVQAARERRRALRAR</sequence>
<dbReference type="EC" id="2.7.1.2" evidence="2"/>
<dbReference type="PANTHER" id="PTHR18964">
    <property type="entry name" value="ROK (REPRESSOR, ORF, KINASE) FAMILY"/>
    <property type="match status" value="1"/>
</dbReference>
<evidence type="ECO:0000313" key="10">
    <source>
        <dbReference type="EMBL" id="UYG18221.1"/>
    </source>
</evidence>
<feature type="region of interest" description="Disordered" evidence="9">
    <location>
        <begin position="316"/>
        <end position="341"/>
    </location>
</feature>
<name>A0ABY6G5Z1_9MICO</name>
<evidence type="ECO:0000256" key="7">
    <source>
        <dbReference type="ARBA" id="ARBA00022840"/>
    </source>
</evidence>
<keyword evidence="4 10" id="KW-0808">Transferase</keyword>
<dbReference type="Proteomes" id="UP001164305">
    <property type="component" value="Chromosome"/>
</dbReference>
<dbReference type="SUPFAM" id="SSF53067">
    <property type="entry name" value="Actin-like ATPase domain"/>
    <property type="match status" value="1"/>
</dbReference>
<evidence type="ECO:0000256" key="8">
    <source>
        <dbReference type="ARBA" id="ARBA00032386"/>
    </source>
</evidence>
<dbReference type="Pfam" id="PF00480">
    <property type="entry name" value="ROK"/>
    <property type="match status" value="1"/>
</dbReference>
<keyword evidence="11" id="KW-1185">Reference proteome</keyword>
<dbReference type="InterPro" id="IPR049874">
    <property type="entry name" value="ROK_cs"/>
</dbReference>
<organism evidence="10 11">
    <name type="scientific">Brachybacterium huguangmaarense</name>
    <dbReference type="NCBI Taxonomy" id="1652028"/>
    <lineage>
        <taxon>Bacteria</taxon>
        <taxon>Bacillati</taxon>
        <taxon>Actinomycetota</taxon>
        <taxon>Actinomycetes</taxon>
        <taxon>Micrococcales</taxon>
        <taxon>Dermabacteraceae</taxon>
        <taxon>Brachybacterium</taxon>
    </lineage>
</organism>
<accession>A0ABY6G5Z1</accession>
<evidence type="ECO:0000256" key="1">
    <source>
        <dbReference type="ARBA" id="ARBA00006479"/>
    </source>
</evidence>